<evidence type="ECO:0000256" key="6">
    <source>
        <dbReference type="HAMAP-Rule" id="MF_01110"/>
    </source>
</evidence>
<comment type="catalytic activity">
    <reaction evidence="6">
        <text>N-acetyl-L-glutamate 5-semialdehyde + phosphate + NADP(+) = N-acetyl-L-glutamyl 5-phosphate + NADPH + H(+)</text>
        <dbReference type="Rhea" id="RHEA:21588"/>
        <dbReference type="ChEBI" id="CHEBI:15378"/>
        <dbReference type="ChEBI" id="CHEBI:29123"/>
        <dbReference type="ChEBI" id="CHEBI:43474"/>
        <dbReference type="ChEBI" id="CHEBI:57783"/>
        <dbReference type="ChEBI" id="CHEBI:57936"/>
        <dbReference type="ChEBI" id="CHEBI:58349"/>
        <dbReference type="EC" id="1.2.1.38"/>
    </reaction>
</comment>
<comment type="caution">
    <text evidence="8">The sequence shown here is derived from an EMBL/GenBank/DDBJ whole genome shotgun (WGS) entry which is preliminary data.</text>
</comment>
<keyword evidence="5 6" id="KW-0560">Oxidoreductase</keyword>
<evidence type="ECO:0000256" key="3">
    <source>
        <dbReference type="ARBA" id="ARBA00022605"/>
    </source>
</evidence>
<dbReference type="PANTHER" id="PTHR32338:SF10">
    <property type="entry name" value="N-ACETYL-GAMMA-GLUTAMYL-PHOSPHATE REDUCTASE, CHLOROPLASTIC-RELATED"/>
    <property type="match status" value="1"/>
</dbReference>
<dbReference type="EMBL" id="MDEO01000033">
    <property type="protein sequence ID" value="OCX16086.1"/>
    <property type="molecule type" value="Genomic_DNA"/>
</dbReference>
<dbReference type="InterPro" id="IPR036291">
    <property type="entry name" value="NAD(P)-bd_dom_sf"/>
</dbReference>
<reference evidence="8 9" key="1">
    <citation type="submission" date="2016-08" db="EMBL/GenBank/DDBJ databases">
        <title>Whole genome sequence of Mesorhizobium sp. strain UASWS1009 isolated from industrial sewage.</title>
        <authorList>
            <person name="Crovadore J."/>
            <person name="Calmin G."/>
            <person name="Chablais R."/>
            <person name="Cochard B."/>
            <person name="Lefort F."/>
        </authorList>
    </citation>
    <scope>NUCLEOTIDE SEQUENCE [LARGE SCALE GENOMIC DNA]</scope>
    <source>
        <strain evidence="8 9">UASWS1009</strain>
    </source>
</reference>
<dbReference type="InterPro" id="IPR000534">
    <property type="entry name" value="Semialdehyde_DH_NAD-bd"/>
</dbReference>
<dbReference type="Proteomes" id="UP000094412">
    <property type="component" value="Unassembled WGS sequence"/>
</dbReference>
<dbReference type="CDD" id="cd17896">
    <property type="entry name" value="AGPR_2_N"/>
    <property type="match status" value="1"/>
</dbReference>
<sequence>MKPKIFIDGEHGTTGLQIRTRLAGRGDLEIISIPAERRKETAARAEFLNAADVAILCLPDDAARESVSLISNDTTRVIDASTAYRVAAGWEYGFPEMDREQAQRIASAKRVANPGCWPQGPIATLRPLVEAGLLPADYPVTFNGISGYSGGGRTMIEDYEAKGENASEFTPYALALKHKHLPELKAYAKLKHDALMQPAVGNFAQGMITVVPLQLGQLHHIPTGAELHAAIADHFAAIKGGVVEVAPYEAVDRVPELNPEEYNDTNRMKLYVFANDARAQALLVAVYDNLGKGASGAAVQNLDLMLGLNG</sequence>
<name>A0A1C2DN54_9HYPH</name>
<dbReference type="CDD" id="cd23935">
    <property type="entry name" value="AGPR_2_C"/>
    <property type="match status" value="1"/>
</dbReference>
<organism evidence="8 9">
    <name type="scientific">Mesorhizobium hungaricum</name>
    <dbReference type="NCBI Taxonomy" id="1566387"/>
    <lineage>
        <taxon>Bacteria</taxon>
        <taxon>Pseudomonadati</taxon>
        <taxon>Pseudomonadota</taxon>
        <taxon>Alphaproteobacteria</taxon>
        <taxon>Hyphomicrobiales</taxon>
        <taxon>Phyllobacteriaceae</taxon>
        <taxon>Mesorhizobium</taxon>
    </lineage>
</organism>
<dbReference type="STRING" id="1566387.QV13_14505"/>
<comment type="pathway">
    <text evidence="6">Amino-acid biosynthesis; L-arginine biosynthesis; N(2)-acetyl-L-ornithine from L-glutamate: step 3/4.</text>
</comment>
<proteinExistence type="inferred from homology"/>
<evidence type="ECO:0000256" key="5">
    <source>
        <dbReference type="ARBA" id="ARBA00023002"/>
    </source>
</evidence>
<dbReference type="SUPFAM" id="SSF55347">
    <property type="entry name" value="Glyceraldehyde-3-phosphate dehydrogenase-like, C-terminal domain"/>
    <property type="match status" value="1"/>
</dbReference>
<feature type="active site" evidence="6">
    <location>
        <position position="116"/>
    </location>
</feature>
<dbReference type="GO" id="GO:0006526">
    <property type="term" value="P:L-arginine biosynthetic process"/>
    <property type="evidence" value="ECO:0007669"/>
    <property type="project" value="UniProtKB-UniRule"/>
</dbReference>
<evidence type="ECO:0000256" key="2">
    <source>
        <dbReference type="ARBA" id="ARBA00022571"/>
    </source>
</evidence>
<dbReference type="SMART" id="SM00859">
    <property type="entry name" value="Semialdhyde_dh"/>
    <property type="match status" value="1"/>
</dbReference>
<dbReference type="GO" id="GO:0003942">
    <property type="term" value="F:N-acetyl-gamma-glutamyl-phosphate reductase activity"/>
    <property type="evidence" value="ECO:0007669"/>
    <property type="project" value="UniProtKB-UniRule"/>
</dbReference>
<dbReference type="Gene3D" id="3.40.50.720">
    <property type="entry name" value="NAD(P)-binding Rossmann-like Domain"/>
    <property type="match status" value="1"/>
</dbReference>
<keyword evidence="1 6" id="KW-0963">Cytoplasm</keyword>
<dbReference type="OrthoDB" id="9801289at2"/>
<keyword evidence="4 6" id="KW-0521">NADP</keyword>
<keyword evidence="9" id="KW-1185">Reference proteome</keyword>
<keyword evidence="2 6" id="KW-0055">Arginine biosynthesis</keyword>
<dbReference type="SUPFAM" id="SSF51735">
    <property type="entry name" value="NAD(P)-binding Rossmann-fold domains"/>
    <property type="match status" value="1"/>
</dbReference>
<dbReference type="NCBIfam" id="TIGR01851">
    <property type="entry name" value="argC_other"/>
    <property type="match status" value="1"/>
</dbReference>
<protein>
    <recommendedName>
        <fullName evidence="6">N-acetyl-gamma-glutamyl-phosphate reductase</fullName>
        <shortName evidence="6">AGPR</shortName>
        <ecNumber evidence="6">1.2.1.38</ecNumber>
    </recommendedName>
    <alternativeName>
        <fullName evidence="6">N-acetyl-glutamate semialdehyde dehydrogenase</fullName>
        <shortName evidence="6">NAGSA dehydrogenase</shortName>
    </alternativeName>
</protein>
<accession>A0A1C2DN54</accession>
<keyword evidence="3 6" id="KW-0028">Amino-acid biosynthesis</keyword>
<dbReference type="PANTHER" id="PTHR32338">
    <property type="entry name" value="N-ACETYL-GAMMA-GLUTAMYL-PHOSPHATE REDUCTASE, CHLOROPLASTIC-RELATED-RELATED"/>
    <property type="match status" value="1"/>
</dbReference>
<comment type="subcellular location">
    <subcellularLocation>
        <location evidence="6">Cytoplasm</location>
    </subcellularLocation>
</comment>
<feature type="domain" description="Semialdehyde dehydrogenase NAD-binding" evidence="7">
    <location>
        <begin position="4"/>
        <end position="105"/>
    </location>
</feature>
<dbReference type="InterPro" id="IPR010136">
    <property type="entry name" value="AGPR_type-2"/>
</dbReference>
<gene>
    <name evidence="6" type="primary">argC</name>
    <name evidence="8" type="ORF">QV13_14505</name>
</gene>
<dbReference type="Pfam" id="PF01118">
    <property type="entry name" value="Semialdhyde_dh"/>
    <property type="match status" value="1"/>
</dbReference>
<dbReference type="InterPro" id="IPR058924">
    <property type="entry name" value="AGPR_dimerisation_dom"/>
</dbReference>
<evidence type="ECO:0000313" key="8">
    <source>
        <dbReference type="EMBL" id="OCX16086.1"/>
    </source>
</evidence>
<dbReference type="GO" id="GO:0051287">
    <property type="term" value="F:NAD binding"/>
    <property type="evidence" value="ECO:0007669"/>
    <property type="project" value="InterPro"/>
</dbReference>
<evidence type="ECO:0000256" key="4">
    <source>
        <dbReference type="ARBA" id="ARBA00022857"/>
    </source>
</evidence>
<dbReference type="InterPro" id="IPR050085">
    <property type="entry name" value="AGPR"/>
</dbReference>
<evidence type="ECO:0000313" key="9">
    <source>
        <dbReference type="Proteomes" id="UP000094412"/>
    </source>
</evidence>
<dbReference type="RefSeq" id="WP_024925312.1">
    <property type="nucleotide sequence ID" value="NZ_MDEO01000033.1"/>
</dbReference>
<evidence type="ECO:0000256" key="1">
    <source>
        <dbReference type="ARBA" id="ARBA00022490"/>
    </source>
</evidence>
<comment type="function">
    <text evidence="6">Catalyzes the NADPH-dependent reduction of N-acetyl-5-glutamyl phosphate to yield N-acetyl-L-glutamate 5-semialdehyde.</text>
</comment>
<dbReference type="Gene3D" id="3.30.360.10">
    <property type="entry name" value="Dihydrodipicolinate Reductase, domain 2"/>
    <property type="match status" value="1"/>
</dbReference>
<dbReference type="HAMAP" id="MF_01110">
    <property type="entry name" value="ArgC_type2"/>
    <property type="match status" value="1"/>
</dbReference>
<dbReference type="AlphaFoldDB" id="A0A1C2DN54"/>
<evidence type="ECO:0000259" key="7">
    <source>
        <dbReference type="SMART" id="SM00859"/>
    </source>
</evidence>
<comment type="similarity">
    <text evidence="6">Belongs to the NAGSA dehydrogenase family. Type 2 subfamily.</text>
</comment>
<dbReference type="UniPathway" id="UPA00068">
    <property type="reaction ID" value="UER00108"/>
</dbReference>
<dbReference type="EC" id="1.2.1.38" evidence="6"/>
<dbReference type="GO" id="GO:0005737">
    <property type="term" value="C:cytoplasm"/>
    <property type="evidence" value="ECO:0007669"/>
    <property type="project" value="UniProtKB-SubCell"/>
</dbReference>
<dbReference type="Pfam" id="PF22698">
    <property type="entry name" value="Semialdhyde_dhC_1"/>
    <property type="match status" value="1"/>
</dbReference>